<keyword evidence="10 19" id="KW-0274">FAD</keyword>
<dbReference type="Gene3D" id="3.30.465.10">
    <property type="match status" value="1"/>
</dbReference>
<dbReference type="EMBL" id="JNOC01000029">
    <property type="protein sequence ID" value="KPH55917.1"/>
    <property type="molecule type" value="Genomic_DNA"/>
</dbReference>
<evidence type="ECO:0000256" key="18">
    <source>
        <dbReference type="ARBA" id="ARBA00048914"/>
    </source>
</evidence>
<evidence type="ECO:0000256" key="16">
    <source>
        <dbReference type="ARBA" id="ARBA00023316"/>
    </source>
</evidence>
<comment type="caution">
    <text evidence="21">The sequence shown here is derived from an EMBL/GenBank/DDBJ whole genome shotgun (WGS) entry which is preliminary data.</text>
</comment>
<dbReference type="InterPro" id="IPR036635">
    <property type="entry name" value="MurB_C_sf"/>
</dbReference>
<keyword evidence="13 19" id="KW-0573">Peptidoglycan synthesis</keyword>
<reference evidence="21 22" key="1">
    <citation type="submission" date="2014-06" db="EMBL/GenBank/DDBJ databases">
        <title>Helicobacter pullorum isolates in fresh chicken meat - phenotypic and genotypic features.</title>
        <authorList>
            <person name="Borges V."/>
            <person name="Santos A."/>
            <person name="Correia C.B."/>
            <person name="Saraiva M."/>
            <person name="Menard A."/>
            <person name="Vieira L."/>
            <person name="Sampaio D.A."/>
            <person name="Gomes J.P."/>
            <person name="Oleastro M."/>
        </authorList>
    </citation>
    <scope>NUCLEOTIDE SEQUENCE [LARGE SCALE GENOMIC DNA]</scope>
    <source>
        <strain evidence="21 22">229334/12</strain>
    </source>
</reference>
<keyword evidence="9 19" id="KW-0285">Flavoprotein</keyword>
<evidence type="ECO:0000256" key="14">
    <source>
        <dbReference type="ARBA" id="ARBA00023002"/>
    </source>
</evidence>
<feature type="active site" description="Proton donor" evidence="19">
    <location>
        <position position="195"/>
    </location>
</feature>
<keyword evidence="16 19" id="KW-0961">Cell wall biogenesis/degradation</keyword>
<dbReference type="STRING" id="35818.HPU229336_00620"/>
<evidence type="ECO:0000313" key="22">
    <source>
        <dbReference type="Proteomes" id="UP000037997"/>
    </source>
</evidence>
<feature type="domain" description="UDP-N-acetylenolpyruvoylglucosamine reductase C-terminal" evidence="20">
    <location>
        <begin position="181"/>
        <end position="272"/>
    </location>
</feature>
<dbReference type="PATRIC" id="fig|35818.11.peg.1015"/>
<evidence type="ECO:0000256" key="6">
    <source>
        <dbReference type="ARBA" id="ARBA00015188"/>
    </source>
</evidence>
<dbReference type="InterPro" id="IPR011601">
    <property type="entry name" value="MurB_C"/>
</dbReference>
<evidence type="ECO:0000256" key="17">
    <source>
        <dbReference type="ARBA" id="ARBA00031026"/>
    </source>
</evidence>
<evidence type="ECO:0000256" key="8">
    <source>
        <dbReference type="ARBA" id="ARBA00022618"/>
    </source>
</evidence>
<dbReference type="GO" id="GO:0071555">
    <property type="term" value="P:cell wall organization"/>
    <property type="evidence" value="ECO:0007669"/>
    <property type="project" value="UniProtKB-KW"/>
</dbReference>
<dbReference type="GO" id="GO:0008360">
    <property type="term" value="P:regulation of cell shape"/>
    <property type="evidence" value="ECO:0007669"/>
    <property type="project" value="UniProtKB-KW"/>
</dbReference>
<evidence type="ECO:0000256" key="7">
    <source>
        <dbReference type="ARBA" id="ARBA00022490"/>
    </source>
</evidence>
<dbReference type="Gene3D" id="3.90.78.10">
    <property type="entry name" value="UDP-N-acetylenolpyruvoylglucosamine reductase, C-terminal domain"/>
    <property type="match status" value="1"/>
</dbReference>
<evidence type="ECO:0000256" key="15">
    <source>
        <dbReference type="ARBA" id="ARBA00023306"/>
    </source>
</evidence>
<dbReference type="GO" id="GO:0051301">
    <property type="term" value="P:cell division"/>
    <property type="evidence" value="ECO:0007669"/>
    <property type="project" value="UniProtKB-KW"/>
</dbReference>
<evidence type="ECO:0000256" key="10">
    <source>
        <dbReference type="ARBA" id="ARBA00022827"/>
    </source>
</evidence>
<dbReference type="NCBIfam" id="NF010479">
    <property type="entry name" value="PRK13904.1"/>
    <property type="match status" value="1"/>
</dbReference>
<dbReference type="RefSeq" id="WP_054197855.1">
    <property type="nucleotide sequence ID" value="NZ_JNOC01000029.1"/>
</dbReference>
<feature type="active site" evidence="19">
    <location>
        <position position="268"/>
    </location>
</feature>
<evidence type="ECO:0000256" key="5">
    <source>
        <dbReference type="ARBA" id="ARBA00012518"/>
    </source>
</evidence>
<dbReference type="PANTHER" id="PTHR21071">
    <property type="entry name" value="UDP-N-ACETYLENOLPYRUVOYLGLUCOSAMINE REDUCTASE"/>
    <property type="match status" value="1"/>
</dbReference>
<evidence type="ECO:0000256" key="9">
    <source>
        <dbReference type="ARBA" id="ARBA00022630"/>
    </source>
</evidence>
<evidence type="ECO:0000256" key="1">
    <source>
        <dbReference type="ARBA" id="ARBA00001974"/>
    </source>
</evidence>
<gene>
    <name evidence="19 21" type="primary">murB</name>
    <name evidence="21" type="ORF">HPU229334_05120</name>
</gene>
<evidence type="ECO:0000256" key="19">
    <source>
        <dbReference type="HAMAP-Rule" id="MF_00037"/>
    </source>
</evidence>
<evidence type="ECO:0000256" key="13">
    <source>
        <dbReference type="ARBA" id="ARBA00022984"/>
    </source>
</evidence>
<comment type="catalytic activity">
    <reaction evidence="18 19">
        <text>UDP-N-acetyl-alpha-D-muramate + NADP(+) = UDP-N-acetyl-3-O-(1-carboxyvinyl)-alpha-D-glucosamine + NADPH + H(+)</text>
        <dbReference type="Rhea" id="RHEA:12248"/>
        <dbReference type="ChEBI" id="CHEBI:15378"/>
        <dbReference type="ChEBI" id="CHEBI:57783"/>
        <dbReference type="ChEBI" id="CHEBI:58349"/>
        <dbReference type="ChEBI" id="CHEBI:68483"/>
        <dbReference type="ChEBI" id="CHEBI:70757"/>
        <dbReference type="EC" id="1.3.1.98"/>
    </reaction>
</comment>
<dbReference type="GO" id="GO:0009252">
    <property type="term" value="P:peptidoglycan biosynthetic process"/>
    <property type="evidence" value="ECO:0007669"/>
    <property type="project" value="UniProtKB-UniRule"/>
</dbReference>
<comment type="subcellular location">
    <subcellularLocation>
        <location evidence="3 19">Cytoplasm</location>
    </subcellularLocation>
</comment>
<dbReference type="Pfam" id="PF02873">
    <property type="entry name" value="MurB_C"/>
    <property type="match status" value="1"/>
</dbReference>
<evidence type="ECO:0000256" key="11">
    <source>
        <dbReference type="ARBA" id="ARBA00022857"/>
    </source>
</evidence>
<sequence length="273" mass="30036">MIQKVIDFAVYSSIKIGAALQVSIIQTPQDYYESLQHTISPNIVGAANNLLVSPNAKNLIMLDKKFSYIKDCGNYLEVGALTPSGKLFSYAKKHNLAGFEILSGLPGSIGGIIKMNAGLKEYEIKSTLLGILSVQKSPTLDFIKADSLQLSYRSSAINQLIFAGIFKKEQGFNPNLVKLFKEMRENQPKDPSFGSCFKNPPNDFAGRLIESVGLKGVPFGANKTLMFSPKHANFLINLGKSSFDEALELILLAKDYVSKKHNITLQNEVQILQ</sequence>
<dbReference type="AlphaFoldDB" id="A0A0N1E940"/>
<dbReference type="HAMAP" id="MF_00037">
    <property type="entry name" value="MurB"/>
    <property type="match status" value="1"/>
</dbReference>
<comment type="cofactor">
    <cofactor evidence="1 19">
        <name>FAD</name>
        <dbReference type="ChEBI" id="CHEBI:57692"/>
    </cofactor>
</comment>
<keyword evidence="12 19" id="KW-0133">Cell shape</keyword>
<evidence type="ECO:0000256" key="4">
    <source>
        <dbReference type="ARBA" id="ARBA00004752"/>
    </source>
</evidence>
<keyword evidence="11 19" id="KW-0521">NADP</keyword>
<dbReference type="PANTHER" id="PTHR21071:SF4">
    <property type="entry name" value="UDP-N-ACETYLENOLPYRUVOYLGLUCOSAMINE REDUCTASE"/>
    <property type="match status" value="1"/>
</dbReference>
<comment type="similarity">
    <text evidence="19">Belongs to the MurB family.</text>
</comment>
<dbReference type="GO" id="GO:0008762">
    <property type="term" value="F:UDP-N-acetylmuramate dehydrogenase activity"/>
    <property type="evidence" value="ECO:0007669"/>
    <property type="project" value="UniProtKB-UniRule"/>
</dbReference>
<keyword evidence="15 19" id="KW-0131">Cell cycle</keyword>
<evidence type="ECO:0000313" key="21">
    <source>
        <dbReference type="EMBL" id="KPH55917.1"/>
    </source>
</evidence>
<dbReference type="EC" id="1.3.1.98" evidence="5 19"/>
<comment type="function">
    <text evidence="2 19">Cell wall formation.</text>
</comment>
<dbReference type="SUPFAM" id="SSF56176">
    <property type="entry name" value="FAD-binding/transporter-associated domain-like"/>
    <property type="match status" value="1"/>
</dbReference>
<evidence type="ECO:0000256" key="2">
    <source>
        <dbReference type="ARBA" id="ARBA00003921"/>
    </source>
</evidence>
<dbReference type="InterPro" id="IPR003170">
    <property type="entry name" value="MurB"/>
</dbReference>
<dbReference type="SUPFAM" id="SSF56194">
    <property type="entry name" value="Uridine diphospho-N-Acetylenolpyruvylglucosamine reductase, MurB, C-terminal domain"/>
    <property type="match status" value="1"/>
</dbReference>
<organism evidence="21 22">
    <name type="scientific">Helicobacter pullorum</name>
    <dbReference type="NCBI Taxonomy" id="35818"/>
    <lineage>
        <taxon>Bacteria</taxon>
        <taxon>Pseudomonadati</taxon>
        <taxon>Campylobacterota</taxon>
        <taxon>Epsilonproteobacteria</taxon>
        <taxon>Campylobacterales</taxon>
        <taxon>Helicobacteraceae</taxon>
        <taxon>Helicobacter</taxon>
    </lineage>
</organism>
<evidence type="ECO:0000256" key="12">
    <source>
        <dbReference type="ARBA" id="ARBA00022960"/>
    </source>
</evidence>
<proteinExistence type="inferred from homology"/>
<keyword evidence="8 19" id="KW-0132">Cell division</keyword>
<dbReference type="Proteomes" id="UP000037997">
    <property type="component" value="Unassembled WGS sequence"/>
</dbReference>
<comment type="pathway">
    <text evidence="4 19">Cell wall biogenesis; peptidoglycan biosynthesis.</text>
</comment>
<keyword evidence="14 19" id="KW-0560">Oxidoreductase</keyword>
<evidence type="ECO:0000259" key="20">
    <source>
        <dbReference type="Pfam" id="PF02873"/>
    </source>
</evidence>
<dbReference type="GO" id="GO:0005829">
    <property type="term" value="C:cytosol"/>
    <property type="evidence" value="ECO:0007669"/>
    <property type="project" value="TreeGrafter"/>
</dbReference>
<accession>A0A0N1E940</accession>
<evidence type="ECO:0000256" key="3">
    <source>
        <dbReference type="ARBA" id="ARBA00004496"/>
    </source>
</evidence>
<dbReference type="InterPro" id="IPR016169">
    <property type="entry name" value="FAD-bd_PCMH_sub2"/>
</dbReference>
<dbReference type="InterPro" id="IPR036318">
    <property type="entry name" value="FAD-bd_PCMH-like_sf"/>
</dbReference>
<dbReference type="GO" id="GO:0050660">
    <property type="term" value="F:flavin adenine dinucleotide binding"/>
    <property type="evidence" value="ECO:0007669"/>
    <property type="project" value="InterPro"/>
</dbReference>
<dbReference type="UniPathway" id="UPA00219"/>
<feature type="active site" evidence="19">
    <location>
        <position position="153"/>
    </location>
</feature>
<keyword evidence="7 19" id="KW-0963">Cytoplasm</keyword>
<dbReference type="NCBIfam" id="TIGR00179">
    <property type="entry name" value="murB"/>
    <property type="match status" value="1"/>
</dbReference>
<name>A0A0N1E940_9HELI</name>
<protein>
    <recommendedName>
        <fullName evidence="6 19">UDP-N-acetylenolpyruvoylglucosamine reductase</fullName>
        <ecNumber evidence="5 19">1.3.1.98</ecNumber>
    </recommendedName>
    <alternativeName>
        <fullName evidence="17 19">UDP-N-acetylmuramate dehydrogenase</fullName>
    </alternativeName>
</protein>